<dbReference type="Proteomes" id="UP000236594">
    <property type="component" value="Unassembled WGS sequence"/>
</dbReference>
<evidence type="ECO:0000313" key="3">
    <source>
        <dbReference type="Proteomes" id="UP000236594"/>
    </source>
</evidence>
<proteinExistence type="predicted"/>
<sequence length="496" mass="54930">MKPFFLALLMAFFVFSFEDCKANSGEKKAVEMNYYISNDGNDNNSGTSVDAPWRTIGKVNSILFQPGNRILFKSGGIWNDVLIPKGSGTEGLPITIDKYGGEALPVINGGGQKNGSGTLRLNQVSYWQINNLEITNTVPAGMTYAAIGIHVSGGDISEPPILGISIKNCYVHDVNSATDGQINYHKNSGGIILDGKIYGALVQNCYIKNCAVEGLRTAGSREIPERSKDIIFDHNTLENIYGDGIVMSGVTGGSKIIYNKVYNACMNTGSQNYAGIWTIGSIKTLVAYNEVYGLKGGGNNDGMAFDADGYDEITTTDGDIFEYNYSHDNNGGFFLLMKDAKNITVRYNVSINDVGTIRGKKLFLIQNSPHTSRYVYNNVFYMKNPVEKLLWEGSSVEFKNNIFYAASSINKLSDKEITDKARFYSNSFYPLDIFSSLNWGASLQKNNRLYKNPDFKDPLLKKGCTFDQTFLPNLFYPHVNLNEIPSGYQKNCSYRK</sequence>
<dbReference type="SMART" id="SM00710">
    <property type="entry name" value="PbH1"/>
    <property type="match status" value="5"/>
</dbReference>
<protein>
    <recommendedName>
        <fullName evidence="1">Right handed beta helix domain-containing protein</fullName>
    </recommendedName>
</protein>
<organism evidence="2 3">
    <name type="scientific">Chryseobacterium phosphatilyticum</name>
    <dbReference type="NCBI Taxonomy" id="475075"/>
    <lineage>
        <taxon>Bacteria</taxon>
        <taxon>Pseudomonadati</taxon>
        <taxon>Bacteroidota</taxon>
        <taxon>Flavobacteriia</taxon>
        <taxon>Flavobacteriales</taxon>
        <taxon>Weeksellaceae</taxon>
        <taxon>Chryseobacterium group</taxon>
        <taxon>Chryseobacterium</taxon>
    </lineage>
</organism>
<reference evidence="2 3" key="1">
    <citation type="submission" date="2018-04" db="EMBL/GenBank/DDBJ databases">
        <title>Draft Genome Sequence of Phosphate-Solubilizing Chryseobacterium sp. ISE14 that is a Biocontrol and Plant Growth-Promoting Rhizobacterium Isolated from Cucumber.</title>
        <authorList>
            <person name="Jeong J.-J."/>
            <person name="Sang M.K."/>
            <person name="Choi I.-G."/>
            <person name="Kim K.D."/>
        </authorList>
    </citation>
    <scope>NUCLEOTIDE SEQUENCE [LARGE SCALE GENOMIC DNA]</scope>
    <source>
        <strain evidence="2 3">ISE14</strain>
    </source>
</reference>
<accession>A0A316WUB4</accession>
<comment type="caution">
    <text evidence="2">The sequence shown here is derived from an EMBL/GenBank/DDBJ whole genome shotgun (WGS) entry which is preliminary data.</text>
</comment>
<dbReference type="InterPro" id="IPR006626">
    <property type="entry name" value="PbH1"/>
</dbReference>
<dbReference type="AlphaFoldDB" id="A0A316WUB4"/>
<dbReference type="SUPFAM" id="SSF51126">
    <property type="entry name" value="Pectin lyase-like"/>
    <property type="match status" value="1"/>
</dbReference>
<dbReference type="RefSeq" id="WP_109714010.1">
    <property type="nucleotide sequence ID" value="NZ_PPED02000006.1"/>
</dbReference>
<dbReference type="InterPro" id="IPR039448">
    <property type="entry name" value="Beta_helix"/>
</dbReference>
<keyword evidence="3" id="KW-1185">Reference proteome</keyword>
<dbReference type="OrthoDB" id="3333873at2"/>
<evidence type="ECO:0000259" key="1">
    <source>
        <dbReference type="Pfam" id="PF13229"/>
    </source>
</evidence>
<gene>
    <name evidence="2" type="ORF">C1631_020980</name>
</gene>
<dbReference type="Pfam" id="PF13229">
    <property type="entry name" value="Beta_helix"/>
    <property type="match status" value="1"/>
</dbReference>
<feature type="domain" description="Right handed beta helix" evidence="1">
    <location>
        <begin position="118"/>
        <end position="281"/>
    </location>
</feature>
<dbReference type="Gene3D" id="2.160.20.10">
    <property type="entry name" value="Single-stranded right-handed beta-helix, Pectin lyase-like"/>
    <property type="match status" value="1"/>
</dbReference>
<dbReference type="InterPro" id="IPR012334">
    <property type="entry name" value="Pectin_lyas_fold"/>
</dbReference>
<evidence type="ECO:0000313" key="2">
    <source>
        <dbReference type="EMBL" id="PWN65081.1"/>
    </source>
</evidence>
<name>A0A316WUB4_9FLAO</name>
<dbReference type="EMBL" id="PPED02000006">
    <property type="protein sequence ID" value="PWN65081.1"/>
    <property type="molecule type" value="Genomic_DNA"/>
</dbReference>
<dbReference type="InterPro" id="IPR011050">
    <property type="entry name" value="Pectin_lyase_fold/virulence"/>
</dbReference>